<accession>A0A183DFL7</accession>
<reference evidence="1" key="1">
    <citation type="submission" date="2016-06" db="UniProtKB">
        <authorList>
            <consortium name="WormBaseParasite"/>
        </authorList>
    </citation>
    <scope>IDENTIFICATION</scope>
</reference>
<organism evidence="1">
    <name type="scientific">Gongylonema pulchrum</name>
    <dbReference type="NCBI Taxonomy" id="637853"/>
    <lineage>
        <taxon>Eukaryota</taxon>
        <taxon>Metazoa</taxon>
        <taxon>Ecdysozoa</taxon>
        <taxon>Nematoda</taxon>
        <taxon>Chromadorea</taxon>
        <taxon>Rhabditida</taxon>
        <taxon>Spirurina</taxon>
        <taxon>Spiruromorpha</taxon>
        <taxon>Spiruroidea</taxon>
        <taxon>Gongylonematidae</taxon>
        <taxon>Gongylonema</taxon>
    </lineage>
</organism>
<evidence type="ECO:0000313" key="1">
    <source>
        <dbReference type="WBParaSite" id="GPUH_0000751701-mRNA-1"/>
    </source>
</evidence>
<sequence length="101" mass="11729">LDDHNYFLDEETEIAPHLMPPPRMVDADGAVYEDDIQALVPGRDLSIKDDNNGEELDPPWLNRQMVRALPRSVIEATNLRLTELRHREENVLEREMSRVQP</sequence>
<dbReference type="WBParaSite" id="GPUH_0000751701-mRNA-1">
    <property type="protein sequence ID" value="GPUH_0000751701-mRNA-1"/>
    <property type="gene ID" value="GPUH_0000751701"/>
</dbReference>
<name>A0A183DFL7_9BILA</name>
<dbReference type="AlphaFoldDB" id="A0A183DFL7"/>
<proteinExistence type="predicted"/>
<protein>
    <submittedName>
        <fullName evidence="1">PRP21_like_P domain-containing protein</fullName>
    </submittedName>
</protein>